<evidence type="ECO:0000313" key="1">
    <source>
        <dbReference type="EMBL" id="TGX98829.1"/>
    </source>
</evidence>
<organism evidence="1 2">
    <name type="scientific">Hominisplanchenecus murintestinalis</name>
    <dbReference type="NCBI Taxonomy" id="2941517"/>
    <lineage>
        <taxon>Bacteria</taxon>
        <taxon>Bacillati</taxon>
        <taxon>Bacillota</taxon>
        <taxon>Clostridia</taxon>
        <taxon>Lachnospirales</taxon>
        <taxon>Lachnospiraceae</taxon>
        <taxon>Hominisplanchenecus</taxon>
    </lineage>
</organism>
<sequence>MYTIKVKTFYCYITTSFDRRFYNLNNRGMLRIHLASLLQASGMSKNKFCQKAEIQHSQLKGYMDNTISRLDTDVLIRICHTLDCSIADLLEYVPAEQAEK</sequence>
<proteinExistence type="predicted"/>
<protein>
    <submittedName>
        <fullName evidence="1">XRE family transcriptional regulator</fullName>
    </submittedName>
</protein>
<reference evidence="1" key="1">
    <citation type="submission" date="2019-04" db="EMBL/GenBank/DDBJ databases">
        <title>Microbes associate with the intestines of laboratory mice.</title>
        <authorList>
            <person name="Navarre W."/>
            <person name="Wong E."/>
            <person name="Huang K."/>
            <person name="Tropini C."/>
            <person name="Ng K."/>
            <person name="Yu B."/>
        </authorList>
    </citation>
    <scope>NUCLEOTIDE SEQUENCE</scope>
    <source>
        <strain evidence="1">NM72_1-8</strain>
    </source>
</reference>
<gene>
    <name evidence="1" type="ORF">E5357_07650</name>
</gene>
<accession>A0AC61R009</accession>
<name>A0AC61R009_9FIRM</name>
<comment type="caution">
    <text evidence="1">The sequence shown here is derived from an EMBL/GenBank/DDBJ whole genome shotgun (WGS) entry which is preliminary data.</text>
</comment>
<dbReference type="EMBL" id="SRZB01000013">
    <property type="protein sequence ID" value="TGX98829.1"/>
    <property type="molecule type" value="Genomic_DNA"/>
</dbReference>
<keyword evidence="2" id="KW-1185">Reference proteome</keyword>
<evidence type="ECO:0000313" key="2">
    <source>
        <dbReference type="Proteomes" id="UP000307720"/>
    </source>
</evidence>
<dbReference type="Proteomes" id="UP000307720">
    <property type="component" value="Unassembled WGS sequence"/>
</dbReference>